<name>A0A3S9PXT9_9ACTO</name>
<dbReference type="KEGG" id="flh:EJ997_07510"/>
<accession>A0A3S9PXT9</accession>
<dbReference type="OrthoDB" id="3728235at2"/>
<keyword evidence="2" id="KW-1185">Reference proteome</keyword>
<gene>
    <name evidence="1" type="ORF">EJ997_07510</name>
</gene>
<evidence type="ECO:0000313" key="2">
    <source>
        <dbReference type="Proteomes" id="UP000280344"/>
    </source>
</evidence>
<protein>
    <submittedName>
        <fullName evidence="1">Uncharacterized protein</fullName>
    </submittedName>
</protein>
<sequence>MSDVIAQMLLNRRLARVSANRAHALTVIEMAEKHVQTAQVLAGMDDRTMAFTAADDAARKALAAVLAVEGLRARPVGGAHRNTQIAAA</sequence>
<dbReference type="Proteomes" id="UP000280344">
    <property type="component" value="Chromosome"/>
</dbReference>
<proteinExistence type="predicted"/>
<dbReference type="EMBL" id="CP034593">
    <property type="protein sequence ID" value="AZQ77203.1"/>
    <property type="molecule type" value="Genomic_DNA"/>
</dbReference>
<evidence type="ECO:0000313" key="1">
    <source>
        <dbReference type="EMBL" id="AZQ77203.1"/>
    </source>
</evidence>
<organism evidence="1 2">
    <name type="scientific">Flaviflexus ciconiae</name>
    <dbReference type="NCBI Taxonomy" id="2496867"/>
    <lineage>
        <taxon>Bacteria</taxon>
        <taxon>Bacillati</taxon>
        <taxon>Actinomycetota</taxon>
        <taxon>Actinomycetes</taxon>
        <taxon>Actinomycetales</taxon>
        <taxon>Actinomycetaceae</taxon>
        <taxon>Flaviflexus</taxon>
    </lineage>
</organism>
<dbReference type="RefSeq" id="WP_126704007.1">
    <property type="nucleotide sequence ID" value="NZ_CP034593.1"/>
</dbReference>
<reference evidence="1 2" key="1">
    <citation type="submission" date="2018-12" db="EMBL/GenBank/DDBJ databases">
        <title>Complete genome sequence of Flaviflexus sp. H23T48.</title>
        <authorList>
            <person name="Bae J.-W."/>
            <person name="Lee J.-Y."/>
        </authorList>
    </citation>
    <scope>NUCLEOTIDE SEQUENCE [LARGE SCALE GENOMIC DNA]</scope>
    <source>
        <strain evidence="1 2">H23T48</strain>
    </source>
</reference>
<dbReference type="AlphaFoldDB" id="A0A3S9PXT9"/>